<gene>
    <name evidence="6" type="ORF">DXG03_004070</name>
</gene>
<dbReference type="GO" id="GO:0097176">
    <property type="term" value="P:epoxide metabolic process"/>
    <property type="evidence" value="ECO:0007669"/>
    <property type="project" value="TreeGrafter"/>
</dbReference>
<accession>A0A9P7KD62</accession>
<comment type="caution">
    <text evidence="6">The sequence shown here is derived from an EMBL/GenBank/DDBJ whole genome shotgun (WGS) entry which is preliminary data.</text>
</comment>
<comment type="similarity">
    <text evidence="1">Belongs to the peptidase S33 family.</text>
</comment>
<organism evidence="6 7">
    <name type="scientific">Asterophora parasitica</name>
    <dbReference type="NCBI Taxonomy" id="117018"/>
    <lineage>
        <taxon>Eukaryota</taxon>
        <taxon>Fungi</taxon>
        <taxon>Dikarya</taxon>
        <taxon>Basidiomycota</taxon>
        <taxon>Agaricomycotina</taxon>
        <taxon>Agaricomycetes</taxon>
        <taxon>Agaricomycetidae</taxon>
        <taxon>Agaricales</taxon>
        <taxon>Tricholomatineae</taxon>
        <taxon>Lyophyllaceae</taxon>
        <taxon>Asterophora</taxon>
    </lineage>
</organism>
<dbReference type="InterPro" id="IPR016292">
    <property type="entry name" value="Epoxide_hydrolase"/>
</dbReference>
<dbReference type="EMBL" id="JABCKV010000024">
    <property type="protein sequence ID" value="KAG5646243.1"/>
    <property type="molecule type" value="Genomic_DNA"/>
</dbReference>
<sequence length="406" mass="45580">MISPESPFQINISDAQLTLLQQKLANATFPDELEEAGSAYGAPLTDIKRLVACWKDGYDWLTRDVDVEGFGTLNIHYVHKKSAVDDAIPLLFVHGWPGSFIEVRKILPLLVEPSWDNWDNSYPNFHVVAFNLPSYGFSDAPKKKGFGVSQYAEMGNKLMLALGYDEYVTQGSDWGHLIIRKIAHLYGPKHCKAWHTNMVVGPPPITSSLYILIRTLFSYFPIPYWPSSVSSLHEAALANTQHFLTSGQGYSDIQCTRPQTLGYGLADWIYEKLMAWTDAYSWEDDEVLTWISIYHFSRAGPAALVRIYFEAMGSDGLANEFLQNVFLTPEHTTIPLGYSHFPKDMAFPKSPNLVFEAEHDRGGHFASYEEPVELVGDLRKMFGRGGGAYGVVSRKDGYAAAISKWL</sequence>
<reference evidence="6" key="1">
    <citation type="submission" date="2020-07" db="EMBL/GenBank/DDBJ databases">
        <authorList>
            <person name="Nieuwenhuis M."/>
            <person name="Van De Peppel L.J.J."/>
        </authorList>
    </citation>
    <scope>NUCLEOTIDE SEQUENCE</scope>
    <source>
        <strain evidence="6">AP01</strain>
        <tissue evidence="6">Mycelium</tissue>
    </source>
</reference>
<feature type="active site" description="Proton acceptor" evidence="4">
    <location>
        <position position="364"/>
    </location>
</feature>
<feature type="domain" description="Epoxide hydrolase N-terminal" evidence="5">
    <location>
        <begin position="6"/>
        <end position="103"/>
    </location>
</feature>
<name>A0A9P7KD62_9AGAR</name>
<dbReference type="SUPFAM" id="SSF53474">
    <property type="entry name" value="alpha/beta-Hydrolases"/>
    <property type="match status" value="1"/>
</dbReference>
<keyword evidence="3" id="KW-0378">Hydrolase</keyword>
<evidence type="ECO:0000256" key="2">
    <source>
        <dbReference type="ARBA" id="ARBA00022797"/>
    </source>
</evidence>
<dbReference type="InterPro" id="IPR029058">
    <property type="entry name" value="AB_hydrolase_fold"/>
</dbReference>
<feature type="active site" description="Proton donor" evidence="4">
    <location>
        <position position="308"/>
    </location>
</feature>
<proteinExistence type="inferred from homology"/>
<keyword evidence="7" id="KW-1185">Reference proteome</keyword>
<evidence type="ECO:0000313" key="6">
    <source>
        <dbReference type="EMBL" id="KAG5646243.1"/>
    </source>
</evidence>
<dbReference type="PRINTS" id="PR00412">
    <property type="entry name" value="EPOXHYDRLASE"/>
</dbReference>
<evidence type="ECO:0000256" key="4">
    <source>
        <dbReference type="PIRSR" id="PIRSR001112-1"/>
    </source>
</evidence>
<feature type="active site" description="Nucleophile" evidence="4">
    <location>
        <position position="173"/>
    </location>
</feature>
<dbReference type="Proteomes" id="UP000775547">
    <property type="component" value="Unassembled WGS sequence"/>
</dbReference>
<dbReference type="PANTHER" id="PTHR21661">
    <property type="entry name" value="EPOXIDE HYDROLASE 1-RELATED"/>
    <property type="match status" value="1"/>
</dbReference>
<keyword evidence="2" id="KW-0058">Aromatic hydrocarbons catabolism</keyword>
<dbReference type="OrthoDB" id="7130006at2759"/>
<dbReference type="InterPro" id="IPR000639">
    <property type="entry name" value="Epox_hydrolase-like"/>
</dbReference>
<evidence type="ECO:0000259" key="5">
    <source>
        <dbReference type="Pfam" id="PF06441"/>
    </source>
</evidence>
<evidence type="ECO:0000256" key="3">
    <source>
        <dbReference type="ARBA" id="ARBA00022801"/>
    </source>
</evidence>
<reference evidence="6" key="2">
    <citation type="submission" date="2021-10" db="EMBL/GenBank/DDBJ databases">
        <title>Phylogenomics reveals ancestral predisposition of the termite-cultivated fungus Termitomyces towards a domesticated lifestyle.</title>
        <authorList>
            <person name="Auxier B."/>
            <person name="Grum-Grzhimaylo A."/>
            <person name="Cardenas M.E."/>
            <person name="Lodge J.D."/>
            <person name="Laessoe T."/>
            <person name="Pedersen O."/>
            <person name="Smith M.E."/>
            <person name="Kuyper T.W."/>
            <person name="Franco-Molano E.A."/>
            <person name="Baroni T.J."/>
            <person name="Aanen D.K."/>
        </authorList>
    </citation>
    <scope>NUCLEOTIDE SEQUENCE</scope>
    <source>
        <strain evidence="6">AP01</strain>
        <tissue evidence="6">Mycelium</tissue>
    </source>
</reference>
<dbReference type="PANTHER" id="PTHR21661:SF35">
    <property type="entry name" value="EPOXIDE HYDROLASE"/>
    <property type="match status" value="1"/>
</dbReference>
<evidence type="ECO:0000313" key="7">
    <source>
        <dbReference type="Proteomes" id="UP000775547"/>
    </source>
</evidence>
<dbReference type="PIRSF" id="PIRSF001112">
    <property type="entry name" value="Epoxide_hydrolase"/>
    <property type="match status" value="1"/>
</dbReference>
<dbReference type="GO" id="GO:0004301">
    <property type="term" value="F:epoxide hydrolase activity"/>
    <property type="evidence" value="ECO:0007669"/>
    <property type="project" value="TreeGrafter"/>
</dbReference>
<dbReference type="Pfam" id="PF06441">
    <property type="entry name" value="EHN"/>
    <property type="match status" value="1"/>
</dbReference>
<dbReference type="InterPro" id="IPR010497">
    <property type="entry name" value="Epoxide_hydro_N"/>
</dbReference>
<dbReference type="Gene3D" id="3.40.50.1820">
    <property type="entry name" value="alpha/beta hydrolase"/>
    <property type="match status" value="1"/>
</dbReference>
<dbReference type="AlphaFoldDB" id="A0A9P7KD62"/>
<protein>
    <recommendedName>
        <fullName evidence="5">Epoxide hydrolase N-terminal domain-containing protein</fullName>
    </recommendedName>
</protein>
<evidence type="ECO:0000256" key="1">
    <source>
        <dbReference type="ARBA" id="ARBA00010088"/>
    </source>
</evidence>